<dbReference type="Gene3D" id="2.10.25.10">
    <property type="entry name" value="Laminin"/>
    <property type="match status" value="2"/>
</dbReference>
<dbReference type="PANTHER" id="PTHR22907:SF46">
    <property type="entry name" value="ZP DOMAIN-CONTAINING PROTEIN"/>
    <property type="match status" value="1"/>
</dbReference>
<keyword evidence="2" id="KW-0193">Cuticle</keyword>
<dbReference type="SMART" id="SM00181">
    <property type="entry name" value="EGF"/>
    <property type="match status" value="2"/>
</dbReference>
<dbReference type="PROSITE" id="PS50026">
    <property type="entry name" value="EGF_3"/>
    <property type="match status" value="1"/>
</dbReference>
<feature type="transmembrane region" description="Helical" evidence="12">
    <location>
        <begin position="500"/>
        <end position="521"/>
    </location>
</feature>
<evidence type="ECO:0000256" key="6">
    <source>
        <dbReference type="ARBA" id="ARBA00022729"/>
    </source>
</evidence>
<organism evidence="15 16">
    <name type="scientific">Teladorsagia circumcincta</name>
    <name type="common">Brown stomach worm</name>
    <name type="synonym">Ostertagia circumcincta</name>
    <dbReference type="NCBI Taxonomy" id="45464"/>
    <lineage>
        <taxon>Eukaryota</taxon>
        <taxon>Metazoa</taxon>
        <taxon>Ecdysozoa</taxon>
        <taxon>Nematoda</taxon>
        <taxon>Chromadorea</taxon>
        <taxon>Rhabditida</taxon>
        <taxon>Rhabditina</taxon>
        <taxon>Rhabditomorpha</taxon>
        <taxon>Strongyloidea</taxon>
        <taxon>Trichostrongylidae</taxon>
        <taxon>Teladorsagia</taxon>
    </lineage>
</organism>
<dbReference type="PROSITE" id="PS00010">
    <property type="entry name" value="ASX_HYDROXYL"/>
    <property type="match status" value="1"/>
</dbReference>
<evidence type="ECO:0000256" key="4">
    <source>
        <dbReference type="ARBA" id="ARBA00022536"/>
    </source>
</evidence>
<evidence type="ECO:0000256" key="2">
    <source>
        <dbReference type="ARBA" id="ARBA00022460"/>
    </source>
</evidence>
<proteinExistence type="predicted"/>
<dbReference type="Proteomes" id="UP000230423">
    <property type="component" value="Unassembled WGS sequence"/>
</dbReference>
<dbReference type="PROSITE" id="PS01187">
    <property type="entry name" value="EGF_CA"/>
    <property type="match status" value="1"/>
</dbReference>
<dbReference type="GO" id="GO:0005886">
    <property type="term" value="C:plasma membrane"/>
    <property type="evidence" value="ECO:0007669"/>
    <property type="project" value="UniProtKB-SubCell"/>
</dbReference>
<name>A0A2G9V145_TELCI</name>
<evidence type="ECO:0000259" key="14">
    <source>
        <dbReference type="PROSITE" id="PS51034"/>
    </source>
</evidence>
<dbReference type="SUPFAM" id="SSF57184">
    <property type="entry name" value="Growth factor receptor domain"/>
    <property type="match status" value="1"/>
</dbReference>
<keyword evidence="3" id="KW-1003">Cell membrane</keyword>
<keyword evidence="4 11" id="KW-0245">EGF-like domain</keyword>
<keyword evidence="16" id="KW-1185">Reference proteome</keyword>
<evidence type="ECO:0000259" key="13">
    <source>
        <dbReference type="PROSITE" id="PS50026"/>
    </source>
</evidence>
<dbReference type="Pfam" id="PF25057">
    <property type="entry name" value="CUT_N"/>
    <property type="match status" value="1"/>
</dbReference>
<dbReference type="SUPFAM" id="SSF57196">
    <property type="entry name" value="EGF/Laminin"/>
    <property type="match status" value="1"/>
</dbReference>
<dbReference type="Pfam" id="PF12947">
    <property type="entry name" value="EGF_3"/>
    <property type="match status" value="1"/>
</dbReference>
<dbReference type="InterPro" id="IPR001507">
    <property type="entry name" value="ZP_dom"/>
</dbReference>
<gene>
    <name evidence="15" type="ORF">TELCIR_01742</name>
</gene>
<evidence type="ECO:0000313" key="15">
    <source>
        <dbReference type="EMBL" id="PIO76197.1"/>
    </source>
</evidence>
<comment type="caution">
    <text evidence="11">Lacks conserved residue(s) required for the propagation of feature annotation.</text>
</comment>
<evidence type="ECO:0000256" key="10">
    <source>
        <dbReference type="ARBA" id="ARBA00023157"/>
    </source>
</evidence>
<dbReference type="PROSITE" id="PS01186">
    <property type="entry name" value="EGF_2"/>
    <property type="match status" value="1"/>
</dbReference>
<dbReference type="InterPro" id="IPR001881">
    <property type="entry name" value="EGF-like_Ca-bd_dom"/>
</dbReference>
<dbReference type="PANTHER" id="PTHR22907">
    <property type="entry name" value="GH04558P"/>
    <property type="match status" value="1"/>
</dbReference>
<dbReference type="InterPro" id="IPR018097">
    <property type="entry name" value="EGF_Ca-bd_CS"/>
</dbReference>
<sequence length="541" mass="60094">MQGTFMDDCVLRKDLCSPEALCIGRRCKCVEGFTGDGVKCVSLYQRSANCSECDTNAHCDEGMCKCNASEAVVKVGYFGNGLCCVPDPRDCVHFSGVCNPDATCDRDQRVCKCNADVNECLASPCHHLATCTNTPGSFACSCPEGYAGDGKTCIQHLKIGELGVFCEPDGMTLVLGNETTAFEGRIFVRGQAENPYCAKTFSPLQHASKPYMFKVPFEHCNVRLEDHDTFATTVIVQKHPMFITTAADAYDLRCTYPVGVREVESNVNVSDLTTSSTLTDNAHGPSCRLTVTNEADESIAAAVVGQALRLRLEVTPNETYSILPRNCFAINIETGERYSLTDKAGCAIDDQLFPEWTKIRPSLTEAVFRTFKWPDSSMIRFQCDCSACVGVCPEMNCGRRREAAMRRFRFRRVRDIKNGTIIEERPTDFDYDEDEEEKELLKKIIDPKRLAFSSLVRVREDEEEERAQQQVDHWRNGVVSESDVVREVAAQEAAVCVRTILVVGAMAVTCFCVAVLIFLSIRRRRCKAETSMQESVSTVGL</sequence>
<dbReference type="InterPro" id="IPR056953">
    <property type="entry name" value="CUT_N"/>
</dbReference>
<comment type="subcellular location">
    <subcellularLocation>
        <location evidence="1">Cell membrane</location>
        <topology evidence="1">Single-pass type I membrane protein</topology>
    </subcellularLocation>
</comment>
<evidence type="ECO:0000256" key="9">
    <source>
        <dbReference type="ARBA" id="ARBA00023136"/>
    </source>
</evidence>
<dbReference type="InterPro" id="IPR000742">
    <property type="entry name" value="EGF"/>
</dbReference>
<feature type="domain" description="EGF-like" evidence="13">
    <location>
        <begin position="116"/>
        <end position="154"/>
    </location>
</feature>
<accession>A0A2G9V145</accession>
<dbReference type="PROSITE" id="PS51034">
    <property type="entry name" value="ZP_2"/>
    <property type="match status" value="1"/>
</dbReference>
<evidence type="ECO:0000256" key="11">
    <source>
        <dbReference type="PROSITE-ProRule" id="PRU00076"/>
    </source>
</evidence>
<dbReference type="CDD" id="cd00054">
    <property type="entry name" value="EGF_CA"/>
    <property type="match status" value="1"/>
</dbReference>
<evidence type="ECO:0000256" key="5">
    <source>
        <dbReference type="ARBA" id="ARBA00022692"/>
    </source>
</evidence>
<reference evidence="15 16" key="1">
    <citation type="submission" date="2015-09" db="EMBL/GenBank/DDBJ databases">
        <title>Draft genome of the parasitic nematode Teladorsagia circumcincta isolate WARC Sus (inbred).</title>
        <authorList>
            <person name="Mitreva M."/>
        </authorList>
    </citation>
    <scope>NUCLEOTIDE SEQUENCE [LARGE SCALE GENOMIC DNA]</scope>
    <source>
        <strain evidence="15 16">S</strain>
    </source>
</reference>
<keyword evidence="6" id="KW-0732">Signal</keyword>
<dbReference type="GO" id="GO:0042302">
    <property type="term" value="F:structural constituent of cuticle"/>
    <property type="evidence" value="ECO:0007669"/>
    <property type="project" value="UniProtKB-KW"/>
</dbReference>
<keyword evidence="7" id="KW-0677">Repeat</keyword>
<keyword evidence="8 12" id="KW-1133">Transmembrane helix</keyword>
<evidence type="ECO:0000256" key="1">
    <source>
        <dbReference type="ARBA" id="ARBA00004251"/>
    </source>
</evidence>
<dbReference type="FunFam" id="2.10.25.10:FF:000038">
    <property type="entry name" value="Fibrillin 2"/>
    <property type="match status" value="1"/>
</dbReference>
<evidence type="ECO:0000256" key="3">
    <source>
        <dbReference type="ARBA" id="ARBA00022475"/>
    </source>
</evidence>
<dbReference type="Pfam" id="PF25301">
    <property type="entry name" value="CUT_C"/>
    <property type="match status" value="1"/>
</dbReference>
<dbReference type="InterPro" id="IPR024731">
    <property type="entry name" value="NELL2-like_EGF"/>
</dbReference>
<dbReference type="AlphaFoldDB" id="A0A2G9V145"/>
<dbReference type="InterPro" id="IPR000152">
    <property type="entry name" value="EGF-type_Asp/Asn_hydroxyl_site"/>
</dbReference>
<protein>
    <submittedName>
        <fullName evidence="15">Zona pellucida-like domain protein</fullName>
    </submittedName>
</protein>
<feature type="domain" description="ZP" evidence="14">
    <location>
        <begin position="165"/>
        <end position="404"/>
    </location>
</feature>
<dbReference type="EMBL" id="KZ345071">
    <property type="protein sequence ID" value="PIO76197.1"/>
    <property type="molecule type" value="Genomic_DNA"/>
</dbReference>
<dbReference type="InterPro" id="IPR057475">
    <property type="entry name" value="CUT_C"/>
</dbReference>
<dbReference type="GO" id="GO:0005509">
    <property type="term" value="F:calcium ion binding"/>
    <property type="evidence" value="ECO:0007669"/>
    <property type="project" value="InterPro"/>
</dbReference>
<keyword evidence="9 12" id="KW-0472">Membrane</keyword>
<evidence type="ECO:0000256" key="8">
    <source>
        <dbReference type="ARBA" id="ARBA00022989"/>
    </source>
</evidence>
<keyword evidence="5 12" id="KW-0812">Transmembrane</keyword>
<dbReference type="SMART" id="SM00179">
    <property type="entry name" value="EGF_CA"/>
    <property type="match status" value="1"/>
</dbReference>
<evidence type="ECO:0000256" key="12">
    <source>
        <dbReference type="SAM" id="Phobius"/>
    </source>
</evidence>
<evidence type="ECO:0000256" key="7">
    <source>
        <dbReference type="ARBA" id="ARBA00022737"/>
    </source>
</evidence>
<evidence type="ECO:0000313" key="16">
    <source>
        <dbReference type="Proteomes" id="UP000230423"/>
    </source>
</evidence>
<dbReference type="InterPro" id="IPR009030">
    <property type="entry name" value="Growth_fac_rcpt_cys_sf"/>
</dbReference>
<keyword evidence="10" id="KW-1015">Disulfide bond</keyword>
<dbReference type="InterPro" id="IPR051962">
    <property type="entry name" value="Cuticlin"/>
</dbReference>
<dbReference type="OrthoDB" id="283575at2759"/>
<dbReference type="SMART" id="SM00241">
    <property type="entry name" value="ZP"/>
    <property type="match status" value="1"/>
</dbReference>